<reference evidence="4" key="1">
    <citation type="submission" date="2020-02" db="EMBL/GenBank/DDBJ databases">
        <authorList>
            <person name="Meier V. D."/>
        </authorList>
    </citation>
    <scope>NUCLEOTIDE SEQUENCE</scope>
    <source>
        <strain evidence="4">AVDCRST_MAG05</strain>
    </source>
</reference>
<keyword evidence="2" id="KW-0378">Hydrolase</keyword>
<gene>
    <name evidence="4" type="ORF">AVDCRST_MAG05-5121</name>
</gene>
<dbReference type="SUPFAM" id="SSF56300">
    <property type="entry name" value="Metallo-dependent phosphatases"/>
    <property type="match status" value="1"/>
</dbReference>
<accession>A0A6J4U293</accession>
<dbReference type="PANTHER" id="PTHR31302:SF31">
    <property type="entry name" value="PHOSPHODIESTERASE YAEI"/>
    <property type="match status" value="1"/>
</dbReference>
<evidence type="ECO:0000259" key="3">
    <source>
        <dbReference type="Pfam" id="PF00149"/>
    </source>
</evidence>
<sequence length="280" mass="29467">MAGFSALGAGALGVGGVGYARGVEPGWVDLERVEVSIAGLARAFDGYRVVQISDVHADGWMTPERLSDAVRRVNGERPDLVAFTGDLVTADGLSDVSASEVAPRLVGTLRGVRARDGAVAVLGNHDHWADADLVRRVLGDGGFREVGNRHFSVRRGAEALHFAGVDDVMEGRDRLGAVLDGLPGEGAAVLLAHEPDFADTSAESGRFGLQLSGHSHGGQVRMPGAGPPVLPPLGEKYPAGRYDVGGMVQYTNRGLGVIQPRIRFGCRPEITTFVLRSRTG</sequence>
<dbReference type="Pfam" id="PF00149">
    <property type="entry name" value="Metallophos"/>
    <property type="match status" value="1"/>
</dbReference>
<dbReference type="GO" id="GO:0016020">
    <property type="term" value="C:membrane"/>
    <property type="evidence" value="ECO:0007669"/>
    <property type="project" value="GOC"/>
</dbReference>
<evidence type="ECO:0000256" key="1">
    <source>
        <dbReference type="ARBA" id="ARBA00022723"/>
    </source>
</evidence>
<dbReference type="GO" id="GO:0046872">
    <property type="term" value="F:metal ion binding"/>
    <property type="evidence" value="ECO:0007669"/>
    <property type="project" value="UniProtKB-KW"/>
</dbReference>
<dbReference type="InterPro" id="IPR029052">
    <property type="entry name" value="Metallo-depent_PP-like"/>
</dbReference>
<dbReference type="PANTHER" id="PTHR31302">
    <property type="entry name" value="TRANSMEMBRANE PROTEIN WITH METALLOPHOSPHOESTERASE DOMAIN-RELATED"/>
    <property type="match status" value="1"/>
</dbReference>
<evidence type="ECO:0000313" key="4">
    <source>
        <dbReference type="EMBL" id="CAA9538467.1"/>
    </source>
</evidence>
<name>A0A6J4U293_9ACTN</name>
<dbReference type="EMBL" id="CADCVM010000544">
    <property type="protein sequence ID" value="CAA9538467.1"/>
    <property type="molecule type" value="Genomic_DNA"/>
</dbReference>
<feature type="domain" description="Calcineurin-like phosphoesterase" evidence="3">
    <location>
        <begin position="48"/>
        <end position="143"/>
    </location>
</feature>
<organism evidence="4">
    <name type="scientific">uncultured Rubrobacteraceae bacterium</name>
    <dbReference type="NCBI Taxonomy" id="349277"/>
    <lineage>
        <taxon>Bacteria</taxon>
        <taxon>Bacillati</taxon>
        <taxon>Actinomycetota</taxon>
        <taxon>Rubrobacteria</taxon>
        <taxon>Rubrobacterales</taxon>
        <taxon>Rubrobacteraceae</taxon>
        <taxon>environmental samples</taxon>
    </lineage>
</organism>
<dbReference type="GO" id="GO:0009245">
    <property type="term" value="P:lipid A biosynthetic process"/>
    <property type="evidence" value="ECO:0007669"/>
    <property type="project" value="TreeGrafter"/>
</dbReference>
<protein>
    <recommendedName>
        <fullName evidence="3">Calcineurin-like phosphoesterase domain-containing protein</fullName>
    </recommendedName>
</protein>
<dbReference type="Gene3D" id="3.60.21.10">
    <property type="match status" value="1"/>
</dbReference>
<evidence type="ECO:0000256" key="2">
    <source>
        <dbReference type="ARBA" id="ARBA00022801"/>
    </source>
</evidence>
<dbReference type="AlphaFoldDB" id="A0A6J4U293"/>
<dbReference type="GO" id="GO:0008758">
    <property type="term" value="F:UDP-2,3-diacylglucosamine hydrolase activity"/>
    <property type="evidence" value="ECO:0007669"/>
    <property type="project" value="TreeGrafter"/>
</dbReference>
<dbReference type="CDD" id="cd07385">
    <property type="entry name" value="MPP_YkuE_C"/>
    <property type="match status" value="1"/>
</dbReference>
<proteinExistence type="predicted"/>
<keyword evidence="1" id="KW-0479">Metal-binding</keyword>
<dbReference type="InterPro" id="IPR004843">
    <property type="entry name" value="Calcineurin-like_PHP"/>
</dbReference>
<dbReference type="InterPro" id="IPR051158">
    <property type="entry name" value="Metallophosphoesterase_sf"/>
</dbReference>